<evidence type="ECO:0000313" key="2">
    <source>
        <dbReference type="Proteomes" id="UP000186894"/>
    </source>
</evidence>
<dbReference type="AlphaFoldDB" id="A0A1Q8ZNE1"/>
<comment type="caution">
    <text evidence="1">The sequence shown here is derived from an EMBL/GenBank/DDBJ whole genome shotgun (WGS) entry which is preliminary data.</text>
</comment>
<evidence type="ECO:0000313" key="1">
    <source>
        <dbReference type="EMBL" id="OLP43415.1"/>
    </source>
</evidence>
<organism evidence="1 2">
    <name type="scientific">Rhizobium oryziradicis</name>
    <dbReference type="NCBI Taxonomy" id="1867956"/>
    <lineage>
        <taxon>Bacteria</taxon>
        <taxon>Pseudomonadati</taxon>
        <taxon>Pseudomonadota</taxon>
        <taxon>Alphaproteobacteria</taxon>
        <taxon>Hyphomicrobiales</taxon>
        <taxon>Rhizobiaceae</taxon>
        <taxon>Rhizobium/Agrobacterium group</taxon>
        <taxon>Rhizobium</taxon>
    </lineage>
</organism>
<reference evidence="1 2" key="1">
    <citation type="submission" date="2016-09" db="EMBL/GenBank/DDBJ databases">
        <title>Rhizobium oryziradicis sp. nov., isolated from the root of rice.</title>
        <authorList>
            <person name="Zhao J."/>
            <person name="Zhang X."/>
        </authorList>
    </citation>
    <scope>NUCLEOTIDE SEQUENCE [LARGE SCALE GENOMIC DNA]</scope>
    <source>
        <strain evidence="1 2">N19</strain>
    </source>
</reference>
<name>A0A1Q8ZNE1_9HYPH</name>
<protein>
    <submittedName>
        <fullName evidence="1">Uncharacterized protein</fullName>
    </submittedName>
</protein>
<dbReference type="Proteomes" id="UP000186894">
    <property type="component" value="Unassembled WGS sequence"/>
</dbReference>
<sequence length="90" mass="10166">MGYGLIVSREDQASHFDRSIKEVLLLIPGFDEAVKINIDKQSFWGDCRKLIKKEIGVWLRNSGLAPWAKGSPPIVKLVVREPGVFMIEEV</sequence>
<accession>A0A1Q8ZNE1</accession>
<gene>
    <name evidence="1" type="ORF">BJF95_21315</name>
</gene>
<keyword evidence="2" id="KW-1185">Reference proteome</keyword>
<proteinExistence type="predicted"/>
<dbReference type="EMBL" id="MKIM01000028">
    <property type="protein sequence ID" value="OLP43415.1"/>
    <property type="molecule type" value="Genomic_DNA"/>
</dbReference>